<organism evidence="7 8">
    <name type="scientific">Buttiauxella agrestis ATCC 33320</name>
    <dbReference type="NCBI Taxonomy" id="1006004"/>
    <lineage>
        <taxon>Bacteria</taxon>
        <taxon>Pseudomonadati</taxon>
        <taxon>Pseudomonadota</taxon>
        <taxon>Gammaproteobacteria</taxon>
        <taxon>Enterobacterales</taxon>
        <taxon>Enterobacteriaceae</taxon>
        <taxon>Buttiauxella</taxon>
    </lineage>
</organism>
<dbReference type="EC" id="2.7.11.1" evidence="7"/>
<evidence type="ECO:0000256" key="2">
    <source>
        <dbReference type="ARBA" id="ARBA00022741"/>
    </source>
</evidence>
<dbReference type="PROSITE" id="PS50011">
    <property type="entry name" value="PROTEIN_KINASE_DOM"/>
    <property type="match status" value="1"/>
</dbReference>
<gene>
    <name evidence="7" type="ORF">GBAG_2224</name>
</gene>
<dbReference type="GO" id="GO:0004674">
    <property type="term" value="F:protein serine/threonine kinase activity"/>
    <property type="evidence" value="ECO:0007669"/>
    <property type="project" value="UniProtKB-KW"/>
</dbReference>
<dbReference type="EC" id="2.7.-.-" evidence="7"/>
<evidence type="ECO:0000313" key="8">
    <source>
        <dbReference type="Proteomes" id="UP000028653"/>
    </source>
</evidence>
<evidence type="ECO:0000256" key="4">
    <source>
        <dbReference type="ARBA" id="ARBA00022840"/>
    </source>
</evidence>
<sequence>MTDKDYDPELPDALPPGFRFDEFEIEQVTESTHTNVVYKAWDHQLERPVTIHEFMPRALTVRSDNMQLVLRSKQDSQAFNNGMSRFVQSARLLAQFNHPNLLQVLSFWTQNETAYAATTYSSGMTLAELHQQQPEVINDAWIRRILPMLCSALATLHDEGFVHRDLSLRSIQIQDNGAPLLLNAGAPRRTHPESGEEIKTPLNPGFAPLEQYADDLENQLGPWTDIYALGAILYTLITGTCPPASVTRTIQDPCVKLAKNRPEGYSHSLLHAVDCALALKPEDRPQSIAEFAALAEIPLTNIHGLAPLKQPGTMLVAVEDAEITPLSPFKKRYKLPLLTGASLLAGIAIGAVIFGGHFSAGSRPESAKVEQTASQDKAESATAKTVVPAADGMMARIYVRMNDGETLSVNGEKQKVTPGANGYGFLQLPMGNYTITLSDSNQTRNMTLSVEKAGTWLINPQG</sequence>
<name>A0A085GCJ5_9ENTR</name>
<keyword evidence="4" id="KW-0067">ATP-binding</keyword>
<dbReference type="OrthoDB" id="9801841at2"/>
<protein>
    <submittedName>
        <fullName evidence="7">Serine/threonine protein kinase</fullName>
        <ecNumber evidence="7">2.7.-.-</ecNumber>
        <ecNumber evidence="7">2.7.11.1</ecNumber>
    </submittedName>
</protein>
<dbReference type="eggNOG" id="COG0515">
    <property type="taxonomic scope" value="Bacteria"/>
</dbReference>
<dbReference type="InterPro" id="IPR000719">
    <property type="entry name" value="Prot_kinase_dom"/>
</dbReference>
<evidence type="ECO:0000259" key="6">
    <source>
        <dbReference type="PROSITE" id="PS50011"/>
    </source>
</evidence>
<dbReference type="SUPFAM" id="SSF56112">
    <property type="entry name" value="Protein kinase-like (PK-like)"/>
    <property type="match status" value="1"/>
</dbReference>
<evidence type="ECO:0000256" key="3">
    <source>
        <dbReference type="ARBA" id="ARBA00022777"/>
    </source>
</evidence>
<dbReference type="RefSeq" id="WP_034495875.1">
    <property type="nucleotide sequence ID" value="NZ_JMPI01000030.1"/>
</dbReference>
<dbReference type="PANTHER" id="PTHR43289">
    <property type="entry name" value="MITOGEN-ACTIVATED PROTEIN KINASE KINASE KINASE 20-RELATED"/>
    <property type="match status" value="1"/>
</dbReference>
<evidence type="ECO:0000256" key="5">
    <source>
        <dbReference type="SAM" id="Phobius"/>
    </source>
</evidence>
<keyword evidence="5" id="KW-0472">Membrane</keyword>
<evidence type="ECO:0000256" key="1">
    <source>
        <dbReference type="ARBA" id="ARBA00022679"/>
    </source>
</evidence>
<dbReference type="Proteomes" id="UP000028653">
    <property type="component" value="Unassembled WGS sequence"/>
</dbReference>
<proteinExistence type="predicted"/>
<keyword evidence="5" id="KW-1133">Transmembrane helix</keyword>
<accession>A0A085GCJ5</accession>
<dbReference type="Pfam" id="PF00069">
    <property type="entry name" value="Pkinase"/>
    <property type="match status" value="1"/>
</dbReference>
<dbReference type="Gene3D" id="1.10.510.10">
    <property type="entry name" value="Transferase(Phosphotransferase) domain 1"/>
    <property type="match status" value="1"/>
</dbReference>
<dbReference type="PANTHER" id="PTHR43289:SF6">
    <property type="entry name" value="SERINE_THREONINE-PROTEIN KINASE NEKL-3"/>
    <property type="match status" value="1"/>
</dbReference>
<keyword evidence="5" id="KW-0812">Transmembrane</keyword>
<keyword evidence="3 7" id="KW-0418">Kinase</keyword>
<dbReference type="EMBL" id="JMPI01000030">
    <property type="protein sequence ID" value="KFC81440.1"/>
    <property type="molecule type" value="Genomic_DNA"/>
</dbReference>
<keyword evidence="2" id="KW-0547">Nucleotide-binding</keyword>
<feature type="domain" description="Protein kinase" evidence="6">
    <location>
        <begin position="23"/>
        <end position="300"/>
    </location>
</feature>
<keyword evidence="8" id="KW-1185">Reference proteome</keyword>
<dbReference type="AlphaFoldDB" id="A0A085GCJ5"/>
<reference evidence="7 8" key="1">
    <citation type="submission" date="2014-05" db="EMBL/GenBank/DDBJ databases">
        <title>ATOL: Assembling a taxonomically balanced genome-scale reconstruction of the evolutionary history of the Enterobacteriaceae.</title>
        <authorList>
            <person name="Plunkett G.III."/>
            <person name="Neeno-Eckwall E.C."/>
            <person name="Glasner J.D."/>
            <person name="Perna N.T."/>
        </authorList>
    </citation>
    <scope>NUCLEOTIDE SEQUENCE [LARGE SCALE GENOMIC DNA]</scope>
    <source>
        <strain evidence="7 8">ATCC 33320</strain>
    </source>
</reference>
<keyword evidence="1 7" id="KW-0808">Transferase</keyword>
<dbReference type="STRING" id="1006004.GBAG_2224"/>
<evidence type="ECO:0000313" key="7">
    <source>
        <dbReference type="EMBL" id="KFC81440.1"/>
    </source>
</evidence>
<keyword evidence="7" id="KW-0723">Serine/threonine-protein kinase</keyword>
<comment type="caution">
    <text evidence="7">The sequence shown here is derived from an EMBL/GenBank/DDBJ whole genome shotgun (WGS) entry which is preliminary data.</text>
</comment>
<feature type="transmembrane region" description="Helical" evidence="5">
    <location>
        <begin position="335"/>
        <end position="358"/>
    </location>
</feature>
<dbReference type="GO" id="GO:0005524">
    <property type="term" value="F:ATP binding"/>
    <property type="evidence" value="ECO:0007669"/>
    <property type="project" value="UniProtKB-KW"/>
</dbReference>
<dbReference type="SMART" id="SM00220">
    <property type="entry name" value="S_TKc"/>
    <property type="match status" value="1"/>
</dbReference>
<dbReference type="Gene3D" id="3.30.200.20">
    <property type="entry name" value="Phosphorylase Kinase, domain 1"/>
    <property type="match status" value="1"/>
</dbReference>
<dbReference type="InterPro" id="IPR011009">
    <property type="entry name" value="Kinase-like_dom_sf"/>
</dbReference>